<keyword evidence="6" id="KW-0067">ATP-binding</keyword>
<organism evidence="10">
    <name type="scientific">Marseillevirus LCMAC103</name>
    <dbReference type="NCBI Taxonomy" id="2506604"/>
    <lineage>
        <taxon>Viruses</taxon>
        <taxon>Varidnaviria</taxon>
        <taxon>Bamfordvirae</taxon>
        <taxon>Nucleocytoviricota</taxon>
        <taxon>Megaviricetes</taxon>
        <taxon>Pimascovirales</taxon>
        <taxon>Pimascovirales incertae sedis</taxon>
        <taxon>Marseilleviridae</taxon>
    </lineage>
</organism>
<dbReference type="InterPro" id="IPR027417">
    <property type="entry name" value="P-loop_NTPase"/>
</dbReference>
<dbReference type="PANTHER" id="PTHR47396">
    <property type="entry name" value="TYPE I RESTRICTION ENZYME ECOKI R PROTEIN"/>
    <property type="match status" value="1"/>
</dbReference>
<evidence type="ECO:0000256" key="8">
    <source>
        <dbReference type="ARBA" id="ARBA00032553"/>
    </source>
</evidence>
<keyword evidence="3" id="KW-0547">Nucleotide-binding</keyword>
<evidence type="ECO:0000256" key="5">
    <source>
        <dbReference type="ARBA" id="ARBA00022806"/>
    </source>
</evidence>
<gene>
    <name evidence="10" type="ORF">LCMAC103_03840</name>
</gene>
<evidence type="ECO:0000256" key="3">
    <source>
        <dbReference type="ARBA" id="ARBA00022741"/>
    </source>
</evidence>
<keyword evidence="4" id="KW-0378">Hydrolase</keyword>
<keyword evidence="5 10" id="KW-0347">Helicase</keyword>
<dbReference type="Pfam" id="PF04851">
    <property type="entry name" value="ResIII"/>
    <property type="match status" value="1"/>
</dbReference>
<comment type="similarity">
    <text evidence="1">Belongs to the helicase family. VETF subfamily.</text>
</comment>
<evidence type="ECO:0000256" key="4">
    <source>
        <dbReference type="ARBA" id="ARBA00022801"/>
    </source>
</evidence>
<dbReference type="SMART" id="SM00487">
    <property type="entry name" value="DEXDc"/>
    <property type="match status" value="1"/>
</dbReference>
<dbReference type="InterPro" id="IPR050742">
    <property type="entry name" value="Helicase_Restrict-Modif_Enz"/>
</dbReference>
<dbReference type="EMBL" id="MK500341">
    <property type="protein sequence ID" value="QBK87040.1"/>
    <property type="molecule type" value="Genomic_DNA"/>
</dbReference>
<sequence length="440" mass="49768">MSFRVPYADLDPATKKFILDKCTVRGKRDEYNPTPPVHYCFRVDAAAQEVAVPLALWPELYETPPNDDEKHAPADIAFRATLFTKDTDPRHYRDQDVVAATALALAEQHRVVFLSLCTGFGKTITAIYLASVWKLKVLVMCYFQKVNDQWRQAFERHSSATVQLLSAQTRVDPDADVYVVGVEKFQNVVRAEGADAFRGVGVVIVDEAHCSTVAIAERCLVHLRPKYLVGLTATPDRPDTLERLLDPYFGPPASYICRAQVKTFTVVKVVTPHQPELVYTTTFRGKTKLDWVTLQNSLAYNEARNRDIADIVRENPDHVILVLCNRLRQAREVFRLVDARGDSVDLFIAGAKTYDESARVLVAGIKKAGVGFDNERFTMLILPSDVRDVRQLEGRIRTDDNVIYDFVDANRTLAKHYAERKAWYSLRGATFRTERRGTAP</sequence>
<evidence type="ECO:0000256" key="6">
    <source>
        <dbReference type="ARBA" id="ARBA00022840"/>
    </source>
</evidence>
<dbReference type="GO" id="GO:0004386">
    <property type="term" value="F:helicase activity"/>
    <property type="evidence" value="ECO:0007669"/>
    <property type="project" value="UniProtKB-KW"/>
</dbReference>
<dbReference type="InterPro" id="IPR002464">
    <property type="entry name" value="DNA/RNA_helicase_DEAH_CS"/>
</dbReference>
<dbReference type="GO" id="GO:0005524">
    <property type="term" value="F:ATP binding"/>
    <property type="evidence" value="ECO:0007669"/>
    <property type="project" value="UniProtKB-KW"/>
</dbReference>
<dbReference type="InterPro" id="IPR006935">
    <property type="entry name" value="Helicase/UvrB_N"/>
</dbReference>
<accession>A0A481YVH6</accession>
<evidence type="ECO:0000259" key="9">
    <source>
        <dbReference type="PROSITE" id="PS51192"/>
    </source>
</evidence>
<evidence type="ECO:0000313" key="10">
    <source>
        <dbReference type="EMBL" id="QBK87040.1"/>
    </source>
</evidence>
<name>A0A481YVH6_9VIRU</name>
<dbReference type="InterPro" id="IPR014001">
    <property type="entry name" value="Helicase_ATP-bd"/>
</dbReference>
<dbReference type="PROSITE" id="PS00690">
    <property type="entry name" value="DEAH_ATP_HELICASE"/>
    <property type="match status" value="1"/>
</dbReference>
<dbReference type="PANTHER" id="PTHR47396:SF1">
    <property type="entry name" value="ATP-DEPENDENT HELICASE IRC3-RELATED"/>
    <property type="match status" value="1"/>
</dbReference>
<evidence type="ECO:0000256" key="1">
    <source>
        <dbReference type="ARBA" id="ARBA00008152"/>
    </source>
</evidence>
<dbReference type="GO" id="GO:0016787">
    <property type="term" value="F:hydrolase activity"/>
    <property type="evidence" value="ECO:0007669"/>
    <property type="project" value="UniProtKB-KW"/>
</dbReference>
<evidence type="ECO:0000256" key="7">
    <source>
        <dbReference type="ARBA" id="ARBA00023159"/>
    </source>
</evidence>
<evidence type="ECO:0000256" key="2">
    <source>
        <dbReference type="ARBA" id="ARBA00017865"/>
    </source>
</evidence>
<reference evidence="10" key="1">
    <citation type="journal article" date="2019" name="MBio">
        <title>Virus Genomes from Deep Sea Sediments Expand the Ocean Megavirome and Support Independent Origins of Viral Gigantism.</title>
        <authorList>
            <person name="Backstrom D."/>
            <person name="Yutin N."/>
            <person name="Jorgensen S.L."/>
            <person name="Dharamshi J."/>
            <person name="Homa F."/>
            <person name="Zaremba-Niedwiedzka K."/>
            <person name="Spang A."/>
            <person name="Wolf Y.I."/>
            <person name="Koonin E.V."/>
            <person name="Ettema T.J."/>
        </authorList>
    </citation>
    <scope>NUCLEOTIDE SEQUENCE</scope>
</reference>
<dbReference type="SUPFAM" id="SSF52540">
    <property type="entry name" value="P-loop containing nucleoside triphosphate hydrolases"/>
    <property type="match status" value="2"/>
</dbReference>
<dbReference type="Gene3D" id="3.40.50.300">
    <property type="entry name" value="P-loop containing nucleotide triphosphate hydrolases"/>
    <property type="match status" value="2"/>
</dbReference>
<proteinExistence type="inferred from homology"/>
<feature type="domain" description="Helicase ATP-binding" evidence="9">
    <location>
        <begin position="103"/>
        <end position="253"/>
    </location>
</feature>
<keyword evidence="7" id="KW-0010">Activator</keyword>
<dbReference type="PROSITE" id="PS51192">
    <property type="entry name" value="HELICASE_ATP_BIND_1"/>
    <property type="match status" value="1"/>
</dbReference>
<dbReference type="GO" id="GO:0003677">
    <property type="term" value="F:DNA binding"/>
    <property type="evidence" value="ECO:0007669"/>
    <property type="project" value="InterPro"/>
</dbReference>
<protein>
    <recommendedName>
        <fullName evidence="2">Early transcription factor 70 kDa subunit</fullName>
    </recommendedName>
    <alternativeName>
        <fullName evidence="8">ATP-dependent helicase VETFS</fullName>
    </alternativeName>
</protein>